<dbReference type="InterPro" id="IPR001734">
    <property type="entry name" value="Na/solute_symporter"/>
</dbReference>
<feature type="transmembrane region" description="Helical" evidence="12">
    <location>
        <begin position="458"/>
        <end position="477"/>
    </location>
</feature>
<feature type="transmembrane region" description="Helical" evidence="12">
    <location>
        <begin position="6"/>
        <end position="25"/>
    </location>
</feature>
<accession>A0ABV5F7F2</accession>
<feature type="transmembrane region" description="Helical" evidence="12">
    <location>
        <begin position="184"/>
        <end position="202"/>
    </location>
</feature>
<feature type="transmembrane region" description="Helical" evidence="12">
    <location>
        <begin position="234"/>
        <end position="253"/>
    </location>
</feature>
<feature type="transmembrane region" description="Helical" evidence="12">
    <location>
        <begin position="542"/>
        <end position="561"/>
    </location>
</feature>
<keyword evidence="9 12" id="KW-0472">Membrane</keyword>
<feature type="transmembrane region" description="Helical" evidence="12">
    <location>
        <begin position="154"/>
        <end position="172"/>
    </location>
</feature>
<keyword evidence="8" id="KW-0406">Ion transport</keyword>
<evidence type="ECO:0000256" key="3">
    <source>
        <dbReference type="ARBA" id="ARBA00022448"/>
    </source>
</evidence>
<keyword evidence="5 12" id="KW-0812">Transmembrane</keyword>
<dbReference type="Gene3D" id="1.20.1730.10">
    <property type="entry name" value="Sodium/glucose cotransporter"/>
    <property type="match status" value="1"/>
</dbReference>
<keyword evidence="7" id="KW-0915">Sodium</keyword>
<evidence type="ECO:0000256" key="8">
    <source>
        <dbReference type="ARBA" id="ARBA00023065"/>
    </source>
</evidence>
<keyword evidence="6 12" id="KW-1133">Transmembrane helix</keyword>
<evidence type="ECO:0000256" key="10">
    <source>
        <dbReference type="ARBA" id="ARBA00023201"/>
    </source>
</evidence>
<comment type="similarity">
    <text evidence="2 11">Belongs to the sodium:solute symporter (SSF) (TC 2.A.21) family.</text>
</comment>
<dbReference type="CDD" id="cd11494">
    <property type="entry name" value="SLC5sbd_NIS-like_u2"/>
    <property type="match status" value="1"/>
</dbReference>
<keyword evidence="3" id="KW-0813">Transport</keyword>
<gene>
    <name evidence="13" type="ORF">ACFFU9_01310</name>
</gene>
<evidence type="ECO:0000256" key="11">
    <source>
        <dbReference type="RuleBase" id="RU362091"/>
    </source>
</evidence>
<feature type="transmembrane region" description="Helical" evidence="12">
    <location>
        <begin position="77"/>
        <end position="99"/>
    </location>
</feature>
<evidence type="ECO:0000256" key="5">
    <source>
        <dbReference type="ARBA" id="ARBA00022692"/>
    </source>
</evidence>
<feature type="transmembrane region" description="Helical" evidence="12">
    <location>
        <begin position="45"/>
        <end position="65"/>
    </location>
</feature>
<keyword evidence="4" id="KW-1003">Cell membrane</keyword>
<organism evidence="13 14">
    <name type="scientific">Mariniflexile ostreae</name>
    <dbReference type="NCBI Taxonomy" id="1520892"/>
    <lineage>
        <taxon>Bacteria</taxon>
        <taxon>Pseudomonadati</taxon>
        <taxon>Bacteroidota</taxon>
        <taxon>Flavobacteriia</taxon>
        <taxon>Flavobacteriales</taxon>
        <taxon>Flavobacteriaceae</taxon>
        <taxon>Mariniflexile</taxon>
    </lineage>
</organism>
<dbReference type="PANTHER" id="PTHR42985">
    <property type="entry name" value="SODIUM-COUPLED MONOCARBOXYLATE TRANSPORTER"/>
    <property type="match status" value="1"/>
</dbReference>
<sequence>MQILSWIDWTVLIVTLVTIVVYGTWQTRGSQNVQDYLRGGNTSKWWTIGLSVMATQASAITFLSTPGQAFNDGMGFVQFYFGLPVAMIVICMVFIPLYHRLKVYTAYEFLENRFDLKTRTLTAILFLTQRGLAAGITIFAPAIILSVVLGWDLLTLNIIIGVLVIVYTVSGGTRAVNVTQKHQMVVIFLGMLVAFFLIVSKLPQDITFTKALNIAGASGKMEVLDFSFDLNNRYTFWSGIIGGTFLMLAYFGTDQSQVQRYLSGKSVKEMQMGLLFNGLLKIPMQFFILFIGVMVFVFYQFNQAPLNFNPVGTEVVLSSPYADDYKILQSKHQQLFIDKQDHIKASIDSEDFIETNTLITSDKANEAIREEARLLINKAAISQNIKVESNDKDYVFIHFILNNLPRGLIGLLLAVILSAAMSSTASELNALGSTTTMDLYKRNTEEKTEEHMVKASKWFTFGWGIIAIGVASVANLAENLIQLVNIIGSIFYGNVLGIFLLAFFFKFVKGNAVFIAAILTQIIVITLFILNKVALINLPFLWLNFVGCAIVIGIGCFIQVLNSKNEYIKKE</sequence>
<name>A0ABV5F7F2_9FLAO</name>
<feature type="transmembrane region" description="Helical" evidence="12">
    <location>
        <begin position="483"/>
        <end position="505"/>
    </location>
</feature>
<dbReference type="InterPro" id="IPR051163">
    <property type="entry name" value="Sodium:Solute_Symporter_SSF"/>
</dbReference>
<dbReference type="Proteomes" id="UP001589585">
    <property type="component" value="Unassembled WGS sequence"/>
</dbReference>
<evidence type="ECO:0000256" key="6">
    <source>
        <dbReference type="ARBA" id="ARBA00022989"/>
    </source>
</evidence>
<comment type="caution">
    <text evidence="13">The sequence shown here is derived from an EMBL/GenBank/DDBJ whole genome shotgun (WGS) entry which is preliminary data.</text>
</comment>
<evidence type="ECO:0000256" key="2">
    <source>
        <dbReference type="ARBA" id="ARBA00006434"/>
    </source>
</evidence>
<evidence type="ECO:0000313" key="13">
    <source>
        <dbReference type="EMBL" id="MFB9055366.1"/>
    </source>
</evidence>
<evidence type="ECO:0000256" key="12">
    <source>
        <dbReference type="SAM" id="Phobius"/>
    </source>
</evidence>
<evidence type="ECO:0000256" key="1">
    <source>
        <dbReference type="ARBA" id="ARBA00004651"/>
    </source>
</evidence>
<proteinExistence type="inferred from homology"/>
<dbReference type="PROSITE" id="PS50283">
    <property type="entry name" value="NA_SOLUT_SYMP_3"/>
    <property type="match status" value="1"/>
</dbReference>
<evidence type="ECO:0000256" key="4">
    <source>
        <dbReference type="ARBA" id="ARBA00022475"/>
    </source>
</evidence>
<feature type="transmembrane region" description="Helical" evidence="12">
    <location>
        <begin position="120"/>
        <end position="148"/>
    </location>
</feature>
<evidence type="ECO:0000256" key="9">
    <source>
        <dbReference type="ARBA" id="ARBA00023136"/>
    </source>
</evidence>
<dbReference type="PANTHER" id="PTHR42985:SF47">
    <property type="entry name" value="INTEGRAL MEMBRANE TRANSPORT PROTEIN"/>
    <property type="match status" value="1"/>
</dbReference>
<comment type="subcellular location">
    <subcellularLocation>
        <location evidence="1">Cell membrane</location>
        <topology evidence="1">Multi-pass membrane protein</topology>
    </subcellularLocation>
</comment>
<dbReference type="Pfam" id="PF00474">
    <property type="entry name" value="SSF"/>
    <property type="match status" value="2"/>
</dbReference>
<keyword evidence="10" id="KW-0739">Sodium transport</keyword>
<protein>
    <submittedName>
        <fullName evidence="13">Sodium:solute symporter</fullName>
    </submittedName>
</protein>
<evidence type="ECO:0000313" key="14">
    <source>
        <dbReference type="Proteomes" id="UP001589585"/>
    </source>
</evidence>
<feature type="transmembrane region" description="Helical" evidence="12">
    <location>
        <begin position="512"/>
        <end position="530"/>
    </location>
</feature>
<feature type="transmembrane region" description="Helical" evidence="12">
    <location>
        <begin position="274"/>
        <end position="299"/>
    </location>
</feature>
<dbReference type="InterPro" id="IPR038377">
    <property type="entry name" value="Na/Glc_symporter_sf"/>
</dbReference>
<dbReference type="RefSeq" id="WP_379859551.1">
    <property type="nucleotide sequence ID" value="NZ_JBHMFC010000005.1"/>
</dbReference>
<reference evidence="13 14" key="1">
    <citation type="submission" date="2024-09" db="EMBL/GenBank/DDBJ databases">
        <authorList>
            <person name="Sun Q."/>
            <person name="Mori K."/>
        </authorList>
    </citation>
    <scope>NUCLEOTIDE SEQUENCE [LARGE SCALE GENOMIC DNA]</scope>
    <source>
        <strain evidence="13 14">CECT 8622</strain>
    </source>
</reference>
<keyword evidence="14" id="KW-1185">Reference proteome</keyword>
<dbReference type="EMBL" id="JBHMFC010000005">
    <property type="protein sequence ID" value="MFB9055366.1"/>
    <property type="molecule type" value="Genomic_DNA"/>
</dbReference>
<evidence type="ECO:0000256" key="7">
    <source>
        <dbReference type="ARBA" id="ARBA00023053"/>
    </source>
</evidence>